<dbReference type="CTD" id="36385001"/>
<proteinExistence type="predicted"/>
<dbReference type="Proteomes" id="UP000035682">
    <property type="component" value="Unplaced"/>
</dbReference>
<protein>
    <submittedName>
        <fullName evidence="1 3">Uncharacterized protein</fullName>
    </submittedName>
</protein>
<sequence length="646" mass="76347">MKGVLLVDDRDSVIFTNGDNEFLLYIRNYDEIKETSEIESPLSDESGLSNDNILNQFITVDIPNRQATDVFLPLIMLYNSHRAQRNIIINEIESNNLKFFFRHLSEQHYIIYVTEVDYKCDSKRILDKLHHLFGFYIGPFGMLIRNELSSMRHAKNMLKYRVNEVIEKKKPLFQEHLDHPNYSDNGLKFCKNLSNGLKLQIPNNLCILIRNGTLLASSGTKNSFFTCNHLTDSLSGNDIEELMHIRDIRLKFKIDEEFDSIWLKIKKKKDLLLFVNVFFIKLTNEISCIIITSLNDSWKIYKINEIFEHMYNLGKTNIIKNCLNLINQNIYDLFPKNKIDYNSNDILLYKNHGRRIINIWSKLEKQLLNDVGKKDEMDKKNYQDIKFLRNNFNNTSCDSGVEVKSVTTSILNAYNKSKKILKSYFDDSQIHLELLEEVMIAQLKRMFRLYLNDLLEINKDEGRLYILNKIKTELKYWFANERKLFFKINYEEIKISVNENSLGYILSCSNLPFRYCHLFNNSKEMLLKTTKIELLLLEYLNVINFNDVDDKEECIEISGLQNNSVYYIKYSVRDNYIDNLSVGNSFYPRLCKYIFNSKHSTESTNVFQIYAIFDFSIDKEIAIIQCKEILKYYYHYISCISKNILV</sequence>
<accession>A0A090KS46</accession>
<name>A0A090KS46_STRRB</name>
<reference evidence="1" key="1">
    <citation type="submission" date="2014-09" db="EMBL/GenBank/DDBJ databases">
        <authorList>
            <person name="Aslett A.Martin."/>
        </authorList>
    </citation>
    <scope>NUCLEOTIDE SEQUENCE</scope>
    <source>
        <strain evidence="1">ED321 Heterogonic</strain>
    </source>
</reference>
<dbReference type="WormBase" id="SRAE_X000193000">
    <property type="protein sequence ID" value="SRP03666"/>
    <property type="gene ID" value="WBGene00267507"/>
</dbReference>
<organism evidence="1">
    <name type="scientific">Strongyloides ratti</name>
    <name type="common">Parasitic roundworm</name>
    <dbReference type="NCBI Taxonomy" id="34506"/>
    <lineage>
        <taxon>Eukaryota</taxon>
        <taxon>Metazoa</taxon>
        <taxon>Ecdysozoa</taxon>
        <taxon>Nematoda</taxon>
        <taxon>Chromadorea</taxon>
        <taxon>Rhabditida</taxon>
        <taxon>Tylenchina</taxon>
        <taxon>Panagrolaimomorpha</taxon>
        <taxon>Strongyloidoidea</taxon>
        <taxon>Strongyloididae</taxon>
        <taxon>Strongyloides</taxon>
    </lineage>
</organism>
<dbReference type="WBParaSite" id="SRAE_X000193000.1">
    <property type="protein sequence ID" value="SRAE_X000193000.1"/>
    <property type="gene ID" value="WBGene00267507"/>
</dbReference>
<reference evidence="3" key="3">
    <citation type="submission" date="2020-12" db="UniProtKB">
        <authorList>
            <consortium name="WormBaseParasite"/>
        </authorList>
    </citation>
    <scope>IDENTIFICATION</scope>
</reference>
<dbReference type="RefSeq" id="XP_024499400.1">
    <property type="nucleotide sequence ID" value="XM_024654507.1"/>
</dbReference>
<keyword evidence="2" id="KW-1185">Reference proteome</keyword>
<reference evidence="2" key="2">
    <citation type="submission" date="2014-09" db="EMBL/GenBank/DDBJ databases">
        <authorList>
            <person name="Martin A.A."/>
        </authorList>
    </citation>
    <scope>NUCLEOTIDE SEQUENCE</scope>
    <source>
        <strain evidence="2">ED321</strain>
    </source>
</reference>
<evidence type="ECO:0000313" key="3">
    <source>
        <dbReference type="WBParaSite" id="SRAE_X000193000.1"/>
    </source>
</evidence>
<evidence type="ECO:0000313" key="2">
    <source>
        <dbReference type="Proteomes" id="UP000035682"/>
    </source>
</evidence>
<evidence type="ECO:0000313" key="1">
    <source>
        <dbReference type="EMBL" id="CEF60190.1"/>
    </source>
</evidence>
<dbReference type="EMBL" id="LN609397">
    <property type="protein sequence ID" value="CEF60190.1"/>
    <property type="molecule type" value="Genomic_DNA"/>
</dbReference>
<gene>
    <name evidence="1 3 4" type="ORF">SRAE_X000193000</name>
</gene>
<dbReference type="AlphaFoldDB" id="A0A090KS46"/>
<evidence type="ECO:0000313" key="4">
    <source>
        <dbReference type="WormBase" id="SRAE_X000193000"/>
    </source>
</evidence>
<dbReference type="GeneID" id="36385001"/>